<comment type="caution">
    <text evidence="4">The sequence shown here is derived from an EMBL/GenBank/DDBJ whole genome shotgun (WGS) entry which is preliminary data.</text>
</comment>
<dbReference type="InterPro" id="IPR038029">
    <property type="entry name" value="GbiG_N_sf"/>
</dbReference>
<protein>
    <submittedName>
        <fullName evidence="4">Cobalt-precorrin 5A hydrolase</fullName>
    </submittedName>
</protein>
<dbReference type="InterPro" id="IPR052553">
    <property type="entry name" value="CbiG_hydrolase"/>
</dbReference>
<dbReference type="AlphaFoldDB" id="A0A7J0BRR8"/>
<dbReference type="Gene3D" id="3.40.50.11220">
    <property type="match status" value="1"/>
</dbReference>
<dbReference type="Pfam" id="PF11761">
    <property type="entry name" value="CbiG_mid"/>
    <property type="match status" value="1"/>
</dbReference>
<dbReference type="Pfam" id="PF01890">
    <property type="entry name" value="CbiG_C"/>
    <property type="match status" value="1"/>
</dbReference>
<dbReference type="InterPro" id="IPR002750">
    <property type="entry name" value="CobE/GbiG_C"/>
</dbReference>
<dbReference type="GO" id="GO:0009236">
    <property type="term" value="P:cobalamin biosynthetic process"/>
    <property type="evidence" value="ECO:0007669"/>
    <property type="project" value="InterPro"/>
</dbReference>
<name>A0A7J0BRR8_9BACT</name>
<feature type="domain" description="Cobalamin biosynthesis central region" evidence="3">
    <location>
        <begin position="134"/>
        <end position="230"/>
    </location>
</feature>
<evidence type="ECO:0000259" key="1">
    <source>
        <dbReference type="Pfam" id="PF01890"/>
    </source>
</evidence>
<dbReference type="Proteomes" id="UP000503820">
    <property type="component" value="Unassembled WGS sequence"/>
</dbReference>
<evidence type="ECO:0000313" key="5">
    <source>
        <dbReference type="Proteomes" id="UP000503820"/>
    </source>
</evidence>
<keyword evidence="5" id="KW-1185">Reference proteome</keyword>
<dbReference type="InterPro" id="IPR036518">
    <property type="entry name" value="CobE/GbiG_C_sf"/>
</dbReference>
<feature type="domain" description="Cobalamin synthesis G N-terminal" evidence="2">
    <location>
        <begin position="49"/>
        <end position="129"/>
    </location>
</feature>
<dbReference type="InterPro" id="IPR021745">
    <property type="entry name" value="CbiG_mid"/>
</dbReference>
<dbReference type="Pfam" id="PF11760">
    <property type="entry name" value="CbiG_N"/>
    <property type="match status" value="1"/>
</dbReference>
<dbReference type="EMBL" id="BLVP01000005">
    <property type="protein sequence ID" value="GFM36348.1"/>
    <property type="molecule type" value="Genomic_DNA"/>
</dbReference>
<dbReference type="GO" id="GO:0016787">
    <property type="term" value="F:hydrolase activity"/>
    <property type="evidence" value="ECO:0007669"/>
    <property type="project" value="UniProtKB-KW"/>
</dbReference>
<proteinExistence type="predicted"/>
<evidence type="ECO:0000259" key="3">
    <source>
        <dbReference type="Pfam" id="PF11761"/>
    </source>
</evidence>
<gene>
    <name evidence="4" type="primary">cbiG</name>
    <name evidence="4" type="ORF">DSM19430T_10320</name>
</gene>
<sequence length="358" mass="37886">MLHTTAIYALTPQGAQLARRLAAEYGGLVCLPHRMAREGEHGFAALRECVAEGYARFGHHIFIAAAGIAVRCIAPHLHTKSTDPAVVALDQQGRFVISLVSGHLGGANALAQDIARITGGTAIITTATDTESLPSLDMVAMEAGCAIHNPQAVKHVNGALLADLPVTVHDPHNALRLQEGPHAHRFRFVEHMEEALCGSEERAANDAAVLVTWRDPMLFSPGEHTLVLHPRVLHLGVGCRSGRSADAIESFVRRELATRMIALESVACLASVDAKADEKGLLEAARRMGLPVRFFPADALKGIPVPNPSDKPLRAVGTRSVAEAAALASGAATGKNTLLIQEKIKDSGTTLAVAMETV</sequence>
<dbReference type="SUPFAM" id="SSF159664">
    <property type="entry name" value="CobE/GbiG C-terminal domain-like"/>
    <property type="match status" value="1"/>
</dbReference>
<dbReference type="Gene3D" id="3.30.420.180">
    <property type="entry name" value="CobE/GbiG C-terminal domain"/>
    <property type="match status" value="1"/>
</dbReference>
<reference evidence="4 5" key="1">
    <citation type="submission" date="2020-05" db="EMBL/GenBank/DDBJ databases">
        <title>Draft genome sequence of Desulfovibrio psychrotolerans JS1T.</title>
        <authorList>
            <person name="Ueno A."/>
            <person name="Tamazawa S."/>
            <person name="Tamamura S."/>
            <person name="Murakami T."/>
            <person name="Kiyama T."/>
            <person name="Inomata H."/>
            <person name="Amano Y."/>
            <person name="Miyakawa K."/>
            <person name="Tamaki H."/>
            <person name="Naganuma T."/>
            <person name="Kaneko K."/>
        </authorList>
    </citation>
    <scope>NUCLEOTIDE SEQUENCE [LARGE SCALE GENOMIC DNA]</scope>
    <source>
        <strain evidence="4 5">JS1</strain>
    </source>
</reference>
<dbReference type="PANTHER" id="PTHR37477:SF1">
    <property type="entry name" value="COBALT-PRECORRIN-5A HYDROLASE"/>
    <property type="match status" value="1"/>
</dbReference>
<dbReference type="InterPro" id="IPR021744">
    <property type="entry name" value="CbiG_N"/>
</dbReference>
<evidence type="ECO:0000313" key="4">
    <source>
        <dbReference type="EMBL" id="GFM36348.1"/>
    </source>
</evidence>
<organism evidence="4 5">
    <name type="scientific">Desulfovibrio psychrotolerans</name>
    <dbReference type="NCBI Taxonomy" id="415242"/>
    <lineage>
        <taxon>Bacteria</taxon>
        <taxon>Pseudomonadati</taxon>
        <taxon>Thermodesulfobacteriota</taxon>
        <taxon>Desulfovibrionia</taxon>
        <taxon>Desulfovibrionales</taxon>
        <taxon>Desulfovibrionaceae</taxon>
        <taxon>Desulfovibrio</taxon>
    </lineage>
</organism>
<feature type="domain" description="CobE/GbiG C-terminal" evidence="1">
    <location>
        <begin position="233"/>
        <end position="354"/>
    </location>
</feature>
<dbReference type="SUPFAM" id="SSF159672">
    <property type="entry name" value="CbiG N-terminal domain-like"/>
    <property type="match status" value="1"/>
</dbReference>
<accession>A0A7J0BRR8</accession>
<dbReference type="RefSeq" id="WP_174409025.1">
    <property type="nucleotide sequence ID" value="NZ_BLVP01000005.1"/>
</dbReference>
<dbReference type="PANTHER" id="PTHR37477">
    <property type="entry name" value="COBALT-PRECORRIN-5A HYDROLASE"/>
    <property type="match status" value="1"/>
</dbReference>
<evidence type="ECO:0000259" key="2">
    <source>
        <dbReference type="Pfam" id="PF11760"/>
    </source>
</evidence>
<keyword evidence="4" id="KW-0378">Hydrolase</keyword>